<keyword evidence="6" id="KW-1185">Reference proteome</keyword>
<name>A0A1N6K213_9BACT</name>
<keyword evidence="2 5" id="KW-0238">DNA-binding</keyword>
<sequence length="299" mass="35565">MLKNPNGFVYIQPMKPRYKPIPSESNLFKVEFQNTSEVFDYPWHYHPELEITYILNGKGVRYVGNTIENFYEDDLVLLGSNLPHAWNHTADPSQQVIAIVIYLKEEFLDKTWMQSIEFETVRKLLAAMSKGIKIDTHVASRLKPKFIDLVNASSFERLMILLQILQELSLNTEFRYLCEQEFMVDLNLNDKERINAVYKFIQTNYKQQISLADISSKLNMTEEYFSRFFSKTMKKPFFEFLNEYKINRACKLLIETDKQVSEVCYASGFESLPFFYRQFKKFKNCQPKNYRQDYQKISF</sequence>
<dbReference type="SUPFAM" id="SSF51182">
    <property type="entry name" value="RmlC-like cupins"/>
    <property type="match status" value="1"/>
</dbReference>
<dbReference type="Gene3D" id="2.60.120.10">
    <property type="entry name" value="Jelly Rolls"/>
    <property type="match status" value="1"/>
</dbReference>
<accession>A0A1N6K213</accession>
<dbReference type="SUPFAM" id="SSF46689">
    <property type="entry name" value="Homeodomain-like"/>
    <property type="match status" value="2"/>
</dbReference>
<evidence type="ECO:0000313" key="5">
    <source>
        <dbReference type="EMBL" id="SIO50595.1"/>
    </source>
</evidence>
<dbReference type="GO" id="GO:0003700">
    <property type="term" value="F:DNA-binding transcription factor activity"/>
    <property type="evidence" value="ECO:0007669"/>
    <property type="project" value="InterPro"/>
</dbReference>
<keyword evidence="3" id="KW-0804">Transcription</keyword>
<evidence type="ECO:0000256" key="2">
    <source>
        <dbReference type="ARBA" id="ARBA00023125"/>
    </source>
</evidence>
<dbReference type="GO" id="GO:0043565">
    <property type="term" value="F:sequence-specific DNA binding"/>
    <property type="evidence" value="ECO:0007669"/>
    <property type="project" value="InterPro"/>
</dbReference>
<protein>
    <submittedName>
        <fullName evidence="5">AraC-type DNA-binding protein</fullName>
    </submittedName>
</protein>
<dbReference type="InterPro" id="IPR011051">
    <property type="entry name" value="RmlC_Cupin_sf"/>
</dbReference>
<dbReference type="InterPro" id="IPR018060">
    <property type="entry name" value="HTH_AraC"/>
</dbReference>
<dbReference type="PROSITE" id="PS01124">
    <property type="entry name" value="HTH_ARAC_FAMILY_2"/>
    <property type="match status" value="1"/>
</dbReference>
<dbReference type="InterPro" id="IPR014710">
    <property type="entry name" value="RmlC-like_jellyroll"/>
</dbReference>
<proteinExistence type="predicted"/>
<organism evidence="5 6">
    <name type="scientific">Chitinophaga niabensis</name>
    <dbReference type="NCBI Taxonomy" id="536979"/>
    <lineage>
        <taxon>Bacteria</taxon>
        <taxon>Pseudomonadati</taxon>
        <taxon>Bacteroidota</taxon>
        <taxon>Chitinophagia</taxon>
        <taxon>Chitinophagales</taxon>
        <taxon>Chitinophagaceae</taxon>
        <taxon>Chitinophaga</taxon>
    </lineage>
</organism>
<evidence type="ECO:0000256" key="3">
    <source>
        <dbReference type="ARBA" id="ARBA00023163"/>
    </source>
</evidence>
<dbReference type="STRING" id="536979.SAMN04488055_4924"/>
<feature type="domain" description="HTH araC/xylS-type" evidence="4">
    <location>
        <begin position="195"/>
        <end position="293"/>
    </location>
</feature>
<dbReference type="EMBL" id="FSRA01000002">
    <property type="protein sequence ID" value="SIO50595.1"/>
    <property type="molecule type" value="Genomic_DNA"/>
</dbReference>
<evidence type="ECO:0000259" key="4">
    <source>
        <dbReference type="PROSITE" id="PS01124"/>
    </source>
</evidence>
<dbReference type="Gene3D" id="1.10.10.60">
    <property type="entry name" value="Homeodomain-like"/>
    <property type="match status" value="2"/>
</dbReference>
<keyword evidence="1" id="KW-0805">Transcription regulation</keyword>
<dbReference type="PANTHER" id="PTHR43280:SF27">
    <property type="entry name" value="TRANSCRIPTIONAL REGULATOR MTLR"/>
    <property type="match status" value="1"/>
</dbReference>
<dbReference type="InterPro" id="IPR009057">
    <property type="entry name" value="Homeodomain-like_sf"/>
</dbReference>
<dbReference type="PANTHER" id="PTHR43280">
    <property type="entry name" value="ARAC-FAMILY TRANSCRIPTIONAL REGULATOR"/>
    <property type="match status" value="1"/>
</dbReference>
<evidence type="ECO:0000256" key="1">
    <source>
        <dbReference type="ARBA" id="ARBA00023015"/>
    </source>
</evidence>
<reference evidence="6" key="1">
    <citation type="submission" date="2016-11" db="EMBL/GenBank/DDBJ databases">
        <authorList>
            <person name="Varghese N."/>
            <person name="Submissions S."/>
        </authorList>
    </citation>
    <scope>NUCLEOTIDE SEQUENCE [LARGE SCALE GENOMIC DNA]</scope>
    <source>
        <strain evidence="6">DSM 24787</strain>
    </source>
</reference>
<evidence type="ECO:0000313" key="6">
    <source>
        <dbReference type="Proteomes" id="UP000185003"/>
    </source>
</evidence>
<dbReference type="SMART" id="SM00342">
    <property type="entry name" value="HTH_ARAC"/>
    <property type="match status" value="1"/>
</dbReference>
<dbReference type="Proteomes" id="UP000185003">
    <property type="component" value="Unassembled WGS sequence"/>
</dbReference>
<gene>
    <name evidence="5" type="ORF">SAMN04488055_4924</name>
</gene>
<dbReference type="Pfam" id="PF12833">
    <property type="entry name" value="HTH_18"/>
    <property type="match status" value="1"/>
</dbReference>
<dbReference type="AlphaFoldDB" id="A0A1N6K213"/>